<evidence type="ECO:0000256" key="2">
    <source>
        <dbReference type="ARBA" id="ARBA00009035"/>
    </source>
</evidence>
<comment type="similarity">
    <text evidence="2">Belongs to the YejK family.</text>
</comment>
<dbReference type="PANTHER" id="PTHR38772">
    <property type="match status" value="1"/>
</dbReference>
<name>A0A2R3Z8M5_9FLAO</name>
<dbReference type="Proteomes" id="UP000241507">
    <property type="component" value="Chromosome"/>
</dbReference>
<dbReference type="GO" id="GO:0003690">
    <property type="term" value="F:double-stranded DNA binding"/>
    <property type="evidence" value="ECO:0007669"/>
    <property type="project" value="TreeGrafter"/>
</dbReference>
<dbReference type="Pfam" id="PF04245">
    <property type="entry name" value="NA37"/>
    <property type="match status" value="1"/>
</dbReference>
<dbReference type="KEGG" id="grs:C7S20_15735"/>
<evidence type="ECO:0008006" key="6">
    <source>
        <dbReference type="Google" id="ProtNLM"/>
    </source>
</evidence>
<protein>
    <recommendedName>
        <fullName evidence="6">Nucleoid-associated protein</fullName>
    </recommendedName>
</protein>
<dbReference type="GO" id="GO:0043590">
    <property type="term" value="C:bacterial nucleoid"/>
    <property type="evidence" value="ECO:0007669"/>
    <property type="project" value="TreeGrafter"/>
</dbReference>
<evidence type="ECO:0000256" key="1">
    <source>
        <dbReference type="ARBA" id="ARBA00004496"/>
    </source>
</evidence>
<dbReference type="AlphaFoldDB" id="A0A2R3Z8M5"/>
<comment type="subcellular location">
    <subcellularLocation>
        <location evidence="1">Cytoplasm</location>
    </subcellularLocation>
</comment>
<keyword evidence="3" id="KW-0963">Cytoplasm</keyword>
<evidence type="ECO:0000313" key="5">
    <source>
        <dbReference type="Proteomes" id="UP000241507"/>
    </source>
</evidence>
<sequence>MIETLHFMELEIRQIAIHYLEKEAKKTMADIDYSDQPLEKNEFALNLIEQVHKAVNISPSLKNASFKEDEENKFTLTLKDYIENPSDDNFSSFTHSLDILREKVAKEPFAVGGYYLFADYTIQKVRYLSVILLRKKSGINIIKKEGAYVLDSTENINIEKIAMGVRLNFSIYNSQSDDRNYLALITTQQDGEVSGYFKDWVLAAGLIKNSVNTENMIKLIKTIPLPVDEEGKELFSRGEFNKAIFEQVNNRKDKRVNLFELGATFYGEENRNSLRDFADSNGITIDSEFKRDAPKWKSLISIKASVPGININVDFDQFGQHGVQIKNGKVIINSEELANSMQEQYDQY</sequence>
<dbReference type="GO" id="GO:0003727">
    <property type="term" value="F:single-stranded RNA binding"/>
    <property type="evidence" value="ECO:0007669"/>
    <property type="project" value="TreeGrafter"/>
</dbReference>
<reference evidence="5" key="1">
    <citation type="submission" date="2018-03" db="EMBL/GenBank/DDBJ databases">
        <title>Gramella fulva sp. nov., isolated from a dry surface of tidal flat.</title>
        <authorList>
            <person name="Hwang S.H."/>
            <person name="Hwang W.M."/>
            <person name="Kang K."/>
            <person name="Ahn T.-Y."/>
        </authorList>
    </citation>
    <scope>NUCLEOTIDE SEQUENCE [LARGE SCALE GENOMIC DNA]</scope>
    <source>
        <strain evidence="5">SH35</strain>
    </source>
</reference>
<gene>
    <name evidence="4" type="ORF">C7S20_15735</name>
</gene>
<evidence type="ECO:0000313" key="4">
    <source>
        <dbReference type="EMBL" id="AVR46595.1"/>
    </source>
</evidence>
<dbReference type="InterPro" id="IPR007358">
    <property type="entry name" value="Nucleoid_associated_NdpA"/>
</dbReference>
<keyword evidence="5" id="KW-1185">Reference proteome</keyword>
<dbReference type="PANTHER" id="PTHR38772:SF1">
    <property type="entry name" value="NUCLEOID-ASSOCIATED PROTEIN YEJK"/>
    <property type="match status" value="1"/>
</dbReference>
<proteinExistence type="inferred from homology"/>
<organism evidence="4 5">
    <name type="scientific">Christiangramia fulva</name>
    <dbReference type="NCBI Taxonomy" id="2126553"/>
    <lineage>
        <taxon>Bacteria</taxon>
        <taxon>Pseudomonadati</taxon>
        <taxon>Bacteroidota</taxon>
        <taxon>Flavobacteriia</taxon>
        <taxon>Flavobacteriales</taxon>
        <taxon>Flavobacteriaceae</taxon>
        <taxon>Christiangramia</taxon>
    </lineage>
</organism>
<accession>A0A2R3Z8M5</accession>
<evidence type="ECO:0000256" key="3">
    <source>
        <dbReference type="ARBA" id="ARBA00022490"/>
    </source>
</evidence>
<dbReference type="GO" id="GO:0005737">
    <property type="term" value="C:cytoplasm"/>
    <property type="evidence" value="ECO:0007669"/>
    <property type="project" value="UniProtKB-SubCell"/>
</dbReference>
<dbReference type="EMBL" id="CP028136">
    <property type="protein sequence ID" value="AVR46595.1"/>
    <property type="molecule type" value="Genomic_DNA"/>
</dbReference>